<comment type="subcellular location">
    <subcellularLocation>
        <location evidence="2">Cell membrane</location>
    </subcellularLocation>
</comment>
<evidence type="ECO:0000313" key="15">
    <source>
        <dbReference type="Proteomes" id="UP001597183"/>
    </source>
</evidence>
<dbReference type="SUPFAM" id="SSF55874">
    <property type="entry name" value="ATPase domain of HSP90 chaperone/DNA topoisomerase II/histidine kinase"/>
    <property type="match status" value="1"/>
</dbReference>
<dbReference type="SUPFAM" id="SSF55785">
    <property type="entry name" value="PYP-like sensor domain (PAS domain)"/>
    <property type="match status" value="1"/>
</dbReference>
<dbReference type="InterPro" id="IPR001789">
    <property type="entry name" value="Sig_transdc_resp-reg_receiver"/>
</dbReference>
<dbReference type="InterPro" id="IPR003661">
    <property type="entry name" value="HisK_dim/P_dom"/>
</dbReference>
<name>A0ABW4APV9_9ACTN</name>
<proteinExistence type="predicted"/>
<evidence type="ECO:0000256" key="10">
    <source>
        <dbReference type="PROSITE-ProRule" id="PRU00169"/>
    </source>
</evidence>
<keyword evidence="6" id="KW-0547">Nucleotide-binding</keyword>
<feature type="modified residue" description="4-aspartylphosphate" evidence="10">
    <location>
        <position position="582"/>
    </location>
</feature>
<feature type="modified residue" description="4-aspartylphosphate" evidence="10">
    <location>
        <position position="60"/>
    </location>
</feature>
<evidence type="ECO:0000256" key="9">
    <source>
        <dbReference type="ARBA" id="ARBA00023012"/>
    </source>
</evidence>
<dbReference type="InterPro" id="IPR036890">
    <property type="entry name" value="HATPase_C_sf"/>
</dbReference>
<dbReference type="EC" id="2.7.13.3" evidence="3"/>
<feature type="domain" description="Response regulatory" evidence="12">
    <location>
        <begin position="531"/>
        <end position="644"/>
    </location>
</feature>
<evidence type="ECO:0000256" key="1">
    <source>
        <dbReference type="ARBA" id="ARBA00000085"/>
    </source>
</evidence>
<dbReference type="InterPro" id="IPR036097">
    <property type="entry name" value="HisK_dim/P_sf"/>
</dbReference>
<dbReference type="PROSITE" id="PS50110">
    <property type="entry name" value="RESPONSE_REGULATORY"/>
    <property type="match status" value="2"/>
</dbReference>
<reference evidence="15" key="1">
    <citation type="journal article" date="2019" name="Int. J. Syst. Evol. Microbiol.">
        <title>The Global Catalogue of Microorganisms (GCM) 10K type strain sequencing project: providing services to taxonomists for standard genome sequencing and annotation.</title>
        <authorList>
            <consortium name="The Broad Institute Genomics Platform"/>
            <consortium name="The Broad Institute Genome Sequencing Center for Infectious Disease"/>
            <person name="Wu L."/>
            <person name="Ma J."/>
        </authorList>
    </citation>
    <scope>NUCLEOTIDE SEQUENCE [LARGE SCALE GENOMIC DNA]</scope>
    <source>
        <strain evidence="15">CCM 7526</strain>
    </source>
</reference>
<dbReference type="PROSITE" id="PS50109">
    <property type="entry name" value="HIS_KIN"/>
    <property type="match status" value="1"/>
</dbReference>
<dbReference type="SMART" id="SM00388">
    <property type="entry name" value="HisKA"/>
    <property type="match status" value="1"/>
</dbReference>
<dbReference type="Gene3D" id="1.10.287.130">
    <property type="match status" value="1"/>
</dbReference>
<dbReference type="SMART" id="SM00387">
    <property type="entry name" value="HATPase_c"/>
    <property type="match status" value="1"/>
</dbReference>
<dbReference type="PANTHER" id="PTHR43065:SF46">
    <property type="entry name" value="C4-DICARBOXYLATE TRANSPORT SENSOR PROTEIN DCTB"/>
    <property type="match status" value="1"/>
</dbReference>
<dbReference type="CDD" id="cd00082">
    <property type="entry name" value="HisKA"/>
    <property type="match status" value="1"/>
</dbReference>
<keyword evidence="15" id="KW-1185">Reference proteome</keyword>
<evidence type="ECO:0000256" key="4">
    <source>
        <dbReference type="ARBA" id="ARBA00022553"/>
    </source>
</evidence>
<dbReference type="Pfam" id="PF00072">
    <property type="entry name" value="Response_reg"/>
    <property type="match status" value="2"/>
</dbReference>
<dbReference type="EMBL" id="JBHTMK010000054">
    <property type="protein sequence ID" value="MFD1372028.1"/>
    <property type="molecule type" value="Genomic_DNA"/>
</dbReference>
<evidence type="ECO:0000256" key="5">
    <source>
        <dbReference type="ARBA" id="ARBA00022679"/>
    </source>
</evidence>
<dbReference type="NCBIfam" id="TIGR00229">
    <property type="entry name" value="sensory_box"/>
    <property type="match status" value="1"/>
</dbReference>
<dbReference type="Proteomes" id="UP001597183">
    <property type="component" value="Unassembled WGS sequence"/>
</dbReference>
<keyword evidence="8" id="KW-0067">ATP-binding</keyword>
<organism evidence="14 15">
    <name type="scientific">Actinoplanes sichuanensis</name>
    <dbReference type="NCBI Taxonomy" id="512349"/>
    <lineage>
        <taxon>Bacteria</taxon>
        <taxon>Bacillati</taxon>
        <taxon>Actinomycetota</taxon>
        <taxon>Actinomycetes</taxon>
        <taxon>Micromonosporales</taxon>
        <taxon>Micromonosporaceae</taxon>
        <taxon>Actinoplanes</taxon>
    </lineage>
</organism>
<evidence type="ECO:0000256" key="2">
    <source>
        <dbReference type="ARBA" id="ARBA00004236"/>
    </source>
</evidence>
<dbReference type="InterPro" id="IPR035965">
    <property type="entry name" value="PAS-like_dom_sf"/>
</dbReference>
<evidence type="ECO:0000259" key="11">
    <source>
        <dbReference type="PROSITE" id="PS50109"/>
    </source>
</evidence>
<dbReference type="RefSeq" id="WP_317795865.1">
    <property type="nucleotide sequence ID" value="NZ_AP028461.1"/>
</dbReference>
<feature type="domain" description="Histidine kinase" evidence="11">
    <location>
        <begin position="287"/>
        <end position="509"/>
    </location>
</feature>
<dbReference type="InterPro" id="IPR000014">
    <property type="entry name" value="PAS"/>
</dbReference>
<dbReference type="SMART" id="SM00091">
    <property type="entry name" value="PAS"/>
    <property type="match status" value="1"/>
</dbReference>
<keyword evidence="7" id="KW-0418">Kinase</keyword>
<dbReference type="SMART" id="SM00448">
    <property type="entry name" value="REC"/>
    <property type="match status" value="2"/>
</dbReference>
<dbReference type="SUPFAM" id="SSF47384">
    <property type="entry name" value="Homodimeric domain of signal transducing histidine kinase"/>
    <property type="match status" value="1"/>
</dbReference>
<evidence type="ECO:0000256" key="6">
    <source>
        <dbReference type="ARBA" id="ARBA00022741"/>
    </source>
</evidence>
<dbReference type="InterPro" id="IPR004358">
    <property type="entry name" value="Sig_transdc_His_kin-like_C"/>
</dbReference>
<dbReference type="InterPro" id="IPR011006">
    <property type="entry name" value="CheY-like_superfamily"/>
</dbReference>
<feature type="domain" description="Response regulatory" evidence="12">
    <location>
        <begin position="9"/>
        <end position="125"/>
    </location>
</feature>
<gene>
    <name evidence="14" type="ORF">ACFQ5G_42460</name>
</gene>
<dbReference type="Pfam" id="PF02518">
    <property type="entry name" value="HATPase_c"/>
    <property type="match status" value="1"/>
</dbReference>
<dbReference type="Pfam" id="PF00512">
    <property type="entry name" value="HisKA"/>
    <property type="match status" value="1"/>
</dbReference>
<sequence>MTDEPDGIRLLLIEDSEDDAVLVVNRLRRSGLRVDYERVETADGMRAALQRHSPDIVISDNRMPTFDAESALRLLRDSRLDVPFIVVSGQIGEESATALMRAGAADFVLKDKLARLAPAVQRELRDARGRHERRQAEAALATSEERFRLVAENLQDVLFRFRPGRTPELEYISPAVASITGLTPDELYEHPELLFDTTDPEDRDIMRRSWQSPPEAPLVLHWPRTDGTRACAEQRLVAVYDGDEPIAVEGILRDITAEVEAAEQRRELERQLYQAERLDSLGQLAGGVAHDFNNILGVISGYIGFVLDELGPDHLCRADLENIDDAARRAAALTRQLLIFSRLQPSQPEVVDLNHVVSQIERLLRRTIGEDIEFVLDIEPGLDSVIIDPSRLEQIIMNLVVNARAAMPEGGSLVIRTRRVDQVPAAALGARPSSQHFVSLTVADTGCGMDEEVRRRAFEPFFTTRATGQGSGLGLATVYGAVHEAAGAIAVDSAPGAGTRITVYLPAADRPAPITEAPAAAGEAARGLGERILVVEDDDDIRAITRRVLTRGGYQVVDAATRDEALRHVQDDPAPFDLLLSDVIMPGMPILEFIQTSVRARPSMRIVFMSGYTADSNRRLPDGVPILNKPFSAAALLDQVKTTLSSDSERSTTTHAQQ</sequence>
<keyword evidence="5" id="KW-0808">Transferase</keyword>
<dbReference type="PANTHER" id="PTHR43065">
    <property type="entry name" value="SENSOR HISTIDINE KINASE"/>
    <property type="match status" value="1"/>
</dbReference>
<dbReference type="SUPFAM" id="SSF52172">
    <property type="entry name" value="CheY-like"/>
    <property type="match status" value="2"/>
</dbReference>
<keyword evidence="9" id="KW-0902">Two-component regulatory system</keyword>
<protein>
    <recommendedName>
        <fullName evidence="3">histidine kinase</fullName>
        <ecNumber evidence="3">2.7.13.3</ecNumber>
    </recommendedName>
</protein>
<keyword evidence="4 10" id="KW-0597">Phosphoprotein</keyword>
<dbReference type="CDD" id="cd00156">
    <property type="entry name" value="REC"/>
    <property type="match status" value="1"/>
</dbReference>
<evidence type="ECO:0000313" key="14">
    <source>
        <dbReference type="EMBL" id="MFD1372028.1"/>
    </source>
</evidence>
<comment type="caution">
    <text evidence="14">The sequence shown here is derived from an EMBL/GenBank/DDBJ whole genome shotgun (WGS) entry which is preliminary data.</text>
</comment>
<dbReference type="PRINTS" id="PR00344">
    <property type="entry name" value="BCTRLSENSOR"/>
</dbReference>
<feature type="domain" description="PAS" evidence="13">
    <location>
        <begin position="143"/>
        <end position="208"/>
    </location>
</feature>
<dbReference type="Gene3D" id="3.40.50.2300">
    <property type="match status" value="2"/>
</dbReference>
<dbReference type="Gene3D" id="3.30.450.20">
    <property type="entry name" value="PAS domain"/>
    <property type="match status" value="1"/>
</dbReference>
<dbReference type="Gene3D" id="3.30.565.10">
    <property type="entry name" value="Histidine kinase-like ATPase, C-terminal domain"/>
    <property type="match status" value="1"/>
</dbReference>
<evidence type="ECO:0000256" key="3">
    <source>
        <dbReference type="ARBA" id="ARBA00012438"/>
    </source>
</evidence>
<evidence type="ECO:0000256" key="7">
    <source>
        <dbReference type="ARBA" id="ARBA00022777"/>
    </source>
</evidence>
<dbReference type="PROSITE" id="PS50112">
    <property type="entry name" value="PAS"/>
    <property type="match status" value="1"/>
</dbReference>
<accession>A0ABW4APV9</accession>
<evidence type="ECO:0000259" key="12">
    <source>
        <dbReference type="PROSITE" id="PS50110"/>
    </source>
</evidence>
<dbReference type="InterPro" id="IPR005467">
    <property type="entry name" value="His_kinase_dom"/>
</dbReference>
<dbReference type="InterPro" id="IPR003594">
    <property type="entry name" value="HATPase_dom"/>
</dbReference>
<evidence type="ECO:0000259" key="13">
    <source>
        <dbReference type="PROSITE" id="PS50112"/>
    </source>
</evidence>
<evidence type="ECO:0000256" key="8">
    <source>
        <dbReference type="ARBA" id="ARBA00022840"/>
    </source>
</evidence>
<comment type="catalytic activity">
    <reaction evidence="1">
        <text>ATP + protein L-histidine = ADP + protein N-phospho-L-histidine.</text>
        <dbReference type="EC" id="2.7.13.3"/>
    </reaction>
</comment>